<dbReference type="GeneID" id="26040373"/>
<dbReference type="RefSeq" id="YP_009168430.1">
    <property type="nucleotide sequence ID" value="NC_027988.2"/>
</dbReference>
<dbReference type="InterPro" id="IPR034154">
    <property type="entry name" value="TOPRIM_DnaG/twinkle"/>
</dbReference>
<evidence type="ECO:0000313" key="2">
    <source>
        <dbReference type="EMBL" id="AJT60751.1"/>
    </source>
</evidence>
<dbReference type="EMBL" id="KP774835">
    <property type="protein sequence ID" value="AJT60751.1"/>
    <property type="molecule type" value="Genomic_DNA"/>
</dbReference>
<organism evidence="2 3">
    <name type="scientific">Citrobacter phage CVT22</name>
    <dbReference type="NCBI Taxonomy" id="1622234"/>
    <lineage>
        <taxon>Viruses</taxon>
        <taxon>Duplodnaviria</taxon>
        <taxon>Heunggongvirae</taxon>
        <taxon>Uroviricota</taxon>
        <taxon>Caudoviricetes</taxon>
        <taxon>Zobellviridae</taxon>
        <taxon>Citrovirus</taxon>
        <taxon>Citrovirus coptotermitis</taxon>
    </lineage>
</organism>
<dbReference type="InterPro" id="IPR027032">
    <property type="entry name" value="Twinkle-like"/>
</dbReference>
<reference evidence="2 3" key="1">
    <citation type="journal article" date="2015" name="Genome Announc.">
        <title>Complete Genome Sequence of Citrobacter Phage CVT22 Isolated from the Gut of the Formosan Subterranean Termite, Coptotermes formosanus Shiraki.</title>
        <authorList>
            <person name="Tikhe C.V."/>
            <person name="Martin T.M."/>
            <person name="Gissendanner C.R."/>
            <person name="Husseneder C."/>
        </authorList>
    </citation>
    <scope>NUCLEOTIDE SEQUENCE [LARGE SCALE GENOMIC DNA]</scope>
</reference>
<feature type="domain" description="SF4 helicase" evidence="1">
    <location>
        <begin position="291"/>
        <end position="551"/>
    </location>
</feature>
<dbReference type="Pfam" id="PF03796">
    <property type="entry name" value="DnaB_C"/>
    <property type="match status" value="1"/>
</dbReference>
<dbReference type="CDD" id="cd01029">
    <property type="entry name" value="TOPRIM_primases"/>
    <property type="match status" value="1"/>
</dbReference>
<evidence type="ECO:0000259" key="1">
    <source>
        <dbReference type="PROSITE" id="PS51199"/>
    </source>
</evidence>
<dbReference type="Pfam" id="PF13155">
    <property type="entry name" value="Toprim_2"/>
    <property type="match status" value="1"/>
</dbReference>
<dbReference type="GO" id="GO:0005524">
    <property type="term" value="F:ATP binding"/>
    <property type="evidence" value="ECO:0007669"/>
    <property type="project" value="InterPro"/>
</dbReference>
<dbReference type="Gene3D" id="3.40.1360.10">
    <property type="match status" value="1"/>
</dbReference>
<keyword evidence="3" id="KW-1185">Reference proteome</keyword>
<dbReference type="Gene3D" id="3.40.50.300">
    <property type="entry name" value="P-loop containing nucleotide triphosphate hydrolases"/>
    <property type="match status" value="1"/>
</dbReference>
<dbReference type="InterPro" id="IPR007694">
    <property type="entry name" value="DNA_helicase_DnaB-like_C"/>
</dbReference>
<dbReference type="OrthoDB" id="615at10239"/>
<dbReference type="PANTHER" id="PTHR12873">
    <property type="entry name" value="T7-LIKE MITOCHONDRIAL DNA HELICASE"/>
    <property type="match status" value="1"/>
</dbReference>
<dbReference type="SUPFAM" id="SSF52540">
    <property type="entry name" value="P-loop containing nucleoside triphosphate hydrolases"/>
    <property type="match status" value="1"/>
</dbReference>
<accession>A0A0R5ZWP5</accession>
<dbReference type="GO" id="GO:0006260">
    <property type="term" value="P:DNA replication"/>
    <property type="evidence" value="ECO:0007669"/>
    <property type="project" value="InterPro"/>
</dbReference>
<dbReference type="InterPro" id="IPR006171">
    <property type="entry name" value="TOPRIM_dom"/>
</dbReference>
<dbReference type="PANTHER" id="PTHR12873:SF0">
    <property type="entry name" value="TWINKLE MTDNA HELICASE"/>
    <property type="match status" value="1"/>
</dbReference>
<dbReference type="SUPFAM" id="SSF56731">
    <property type="entry name" value="DNA primase core"/>
    <property type="match status" value="1"/>
</dbReference>
<name>A0A0R5ZWP5_9CAUD</name>
<dbReference type="SMART" id="SM00493">
    <property type="entry name" value="TOPRIM"/>
    <property type="match status" value="1"/>
</dbReference>
<dbReference type="GO" id="GO:0003697">
    <property type="term" value="F:single-stranded DNA binding"/>
    <property type="evidence" value="ECO:0007669"/>
    <property type="project" value="InterPro"/>
</dbReference>
<proteinExistence type="predicted"/>
<dbReference type="CDD" id="cd19483">
    <property type="entry name" value="RecA-like_Gp4D_helicase"/>
    <property type="match status" value="1"/>
</dbReference>
<sequence length="551" mass="61710">MKSGVLVGRMAHHCGSRAGLNLYEQENGNIDGWCFSCKQYEPDPLQGNTMEKAGVVRTAKTKEEVEEELNEIDTYPIAGLDDRKIGKGTMEYFKCRVSLDQERQENVEMHFYPYKGIKEGRGYKVRLVEGKRIWSVGHMKDVYPFGWEQALATGSKRLYITEGEIDAMSLFSVIMQRQAGTAYKDEKPAVVSIPHGAAGADKDLAKVQGEIRKYFKEIVLVFDMDEAGRKAVEETLKIFPEAKVANLPQKDVNECVLEGNIKALFNAVVFNAEKPKNTRLVDADELFEAAKEQAHFGLSWPWRTTTEQTRGIRFGETIYIGAGAKMGKSEVVNALAAHLIVEHGLKIFMAKPEEANKKTVKLIAGKIAGKIFHDPKIEFDETAYDEACDKMRGKVKLVNLYQHLGWETLKQDIRSAAADGCKAIFIDPITNLTNGMESGEANIKLQEIAQELAAMALDLDVVIFIFCHLRNPTSGDPHDRGGKVLTSQFAGSRAMERSCNYMFGLEGNKDPDMSEEDRNLRQLVLLADREYGEVGPTHLYWNKNNGAFVEM</sequence>
<evidence type="ECO:0000313" key="3">
    <source>
        <dbReference type="Proteomes" id="UP000202282"/>
    </source>
</evidence>
<dbReference type="PROSITE" id="PS51199">
    <property type="entry name" value="SF4_HELICASE"/>
    <property type="match status" value="1"/>
</dbReference>
<dbReference type="GO" id="GO:0043139">
    <property type="term" value="F:5'-3' DNA helicase activity"/>
    <property type="evidence" value="ECO:0007669"/>
    <property type="project" value="InterPro"/>
</dbReference>
<protein>
    <submittedName>
        <fullName evidence="2">DNA primase/helicase</fullName>
    </submittedName>
</protein>
<dbReference type="KEGG" id="vg:26040373"/>
<dbReference type="InterPro" id="IPR027417">
    <property type="entry name" value="P-loop_NTPase"/>
</dbReference>
<dbReference type="Proteomes" id="UP000202282">
    <property type="component" value="Segment"/>
</dbReference>